<evidence type="ECO:0000256" key="2">
    <source>
        <dbReference type="SAM" id="SignalP"/>
    </source>
</evidence>
<evidence type="ECO:0000256" key="1">
    <source>
        <dbReference type="SAM" id="MobiDB-lite"/>
    </source>
</evidence>
<feature type="signal peptide" evidence="2">
    <location>
        <begin position="1"/>
        <end position="25"/>
    </location>
</feature>
<feature type="region of interest" description="Disordered" evidence="1">
    <location>
        <begin position="74"/>
        <end position="100"/>
    </location>
</feature>
<evidence type="ECO:0000313" key="4">
    <source>
        <dbReference type="Proteomes" id="UP000266313"/>
    </source>
</evidence>
<name>A0A250KPR3_9GAMM</name>
<keyword evidence="4" id="KW-1185">Reference proteome</keyword>
<reference evidence="3 4" key="1">
    <citation type="submission" date="2016-12" db="EMBL/GenBank/DDBJ databases">
        <title>Genome sequencing of Methylocaldum marinum.</title>
        <authorList>
            <person name="Takeuchi M."/>
            <person name="Kamagata Y."/>
            <person name="Hiraoka S."/>
            <person name="Oshima K."/>
            <person name="Hattori M."/>
            <person name="Iwasaki W."/>
        </authorList>
    </citation>
    <scope>NUCLEOTIDE SEQUENCE [LARGE SCALE GENOMIC DNA]</scope>
    <source>
        <strain evidence="3 4">S8</strain>
    </source>
</reference>
<proteinExistence type="predicted"/>
<feature type="compositionally biased region" description="Polar residues" evidence="1">
    <location>
        <begin position="78"/>
        <end position="92"/>
    </location>
</feature>
<accession>A0A250KPR3</accession>
<dbReference type="KEGG" id="mmai:sS8_1554"/>
<feature type="chain" id="PRO_5012738665" description="Secreted protein" evidence="2">
    <location>
        <begin position="26"/>
        <end position="212"/>
    </location>
</feature>
<dbReference type="AlphaFoldDB" id="A0A250KPR3"/>
<sequence>MTNFRTTLLATGISIALGFSAGAWAEADSNDNFASFSVAADASNEAEIDDESDGAIAIGGGNATHDQSEAYADDKSAAANNGGTATVDNSENSSATGGADAASALNGGTATIDKRSFEIDVSSQRAYGGVANHDGNVEFESTAVNLEGEIEHVFVTPIGFSLEAGVPVTASANSIDNSVNGAAGIIQISQNLGHASLVQQNTNVFGTVNVRE</sequence>
<gene>
    <name evidence="3" type="ORF">sS8_1554</name>
</gene>
<evidence type="ECO:0000313" key="3">
    <source>
        <dbReference type="EMBL" id="BBA33512.1"/>
    </source>
</evidence>
<dbReference type="EMBL" id="AP017928">
    <property type="protein sequence ID" value="BBA33512.1"/>
    <property type="molecule type" value="Genomic_DNA"/>
</dbReference>
<evidence type="ECO:0008006" key="5">
    <source>
        <dbReference type="Google" id="ProtNLM"/>
    </source>
</evidence>
<organism evidence="3 4">
    <name type="scientific">Methylocaldum marinum</name>
    <dbReference type="NCBI Taxonomy" id="1432792"/>
    <lineage>
        <taxon>Bacteria</taxon>
        <taxon>Pseudomonadati</taxon>
        <taxon>Pseudomonadota</taxon>
        <taxon>Gammaproteobacteria</taxon>
        <taxon>Methylococcales</taxon>
        <taxon>Methylococcaceae</taxon>
        <taxon>Methylocaldum</taxon>
    </lineage>
</organism>
<protein>
    <recommendedName>
        <fullName evidence="5">Secreted protein</fullName>
    </recommendedName>
</protein>
<keyword evidence="2" id="KW-0732">Signal</keyword>
<dbReference type="Proteomes" id="UP000266313">
    <property type="component" value="Chromosome"/>
</dbReference>